<protein>
    <submittedName>
        <fullName evidence="1">Uncharacterized protein</fullName>
    </submittedName>
</protein>
<dbReference type="AlphaFoldDB" id="A0AAW2LPB4"/>
<gene>
    <name evidence="1" type="ORF">Sradi_5316300</name>
</gene>
<reference evidence="1" key="2">
    <citation type="journal article" date="2024" name="Plant">
        <title>Genomic evolution and insights into agronomic trait innovations of Sesamum species.</title>
        <authorList>
            <person name="Miao H."/>
            <person name="Wang L."/>
            <person name="Qu L."/>
            <person name="Liu H."/>
            <person name="Sun Y."/>
            <person name="Le M."/>
            <person name="Wang Q."/>
            <person name="Wei S."/>
            <person name="Zheng Y."/>
            <person name="Lin W."/>
            <person name="Duan Y."/>
            <person name="Cao H."/>
            <person name="Xiong S."/>
            <person name="Wang X."/>
            <person name="Wei L."/>
            <person name="Li C."/>
            <person name="Ma Q."/>
            <person name="Ju M."/>
            <person name="Zhao R."/>
            <person name="Li G."/>
            <person name="Mu C."/>
            <person name="Tian Q."/>
            <person name="Mei H."/>
            <person name="Zhang T."/>
            <person name="Gao T."/>
            <person name="Zhang H."/>
        </authorList>
    </citation>
    <scope>NUCLEOTIDE SEQUENCE</scope>
    <source>
        <strain evidence="1">G02</strain>
    </source>
</reference>
<reference evidence="1" key="1">
    <citation type="submission" date="2020-06" db="EMBL/GenBank/DDBJ databases">
        <authorList>
            <person name="Li T."/>
            <person name="Hu X."/>
            <person name="Zhang T."/>
            <person name="Song X."/>
            <person name="Zhang H."/>
            <person name="Dai N."/>
            <person name="Sheng W."/>
            <person name="Hou X."/>
            <person name="Wei L."/>
        </authorList>
    </citation>
    <scope>NUCLEOTIDE SEQUENCE</scope>
    <source>
        <strain evidence="1">G02</strain>
        <tissue evidence="1">Leaf</tissue>
    </source>
</reference>
<dbReference type="InterPro" id="IPR021109">
    <property type="entry name" value="Peptidase_aspartic_dom_sf"/>
</dbReference>
<dbReference type="Pfam" id="PF08284">
    <property type="entry name" value="RVP_2"/>
    <property type="match status" value="1"/>
</dbReference>
<comment type="caution">
    <text evidence="1">The sequence shown here is derived from an EMBL/GenBank/DDBJ whole genome shotgun (WGS) entry which is preliminary data.</text>
</comment>
<dbReference type="Gene3D" id="2.40.70.10">
    <property type="entry name" value="Acid Proteases"/>
    <property type="match status" value="1"/>
</dbReference>
<dbReference type="EMBL" id="JACGWJ010000024">
    <property type="protein sequence ID" value="KAL0320548.1"/>
    <property type="molecule type" value="Genomic_DNA"/>
</dbReference>
<dbReference type="CDD" id="cd00303">
    <property type="entry name" value="retropepsin_like"/>
    <property type="match status" value="1"/>
</dbReference>
<proteinExistence type="predicted"/>
<sequence length="180" mass="20210">MEKVEHRVLDIGTNTLHQSFINKGKGIRSLTSLGEQCVEIEDANKEEIGVENEQEIHISIHALAGHVTPDTIKLLSRSKGYHHSILINSSSIHCFLDPSATKQVGCELEYTNPLLVTLADGGKICCNAKCCEFQWKMESQKFKVELRLLRLGGCDMVIGVDFLRRLGPVTFDFDNQHLYI</sequence>
<accession>A0AAW2LPB4</accession>
<name>A0AAW2LPB4_SESRA</name>
<organism evidence="1">
    <name type="scientific">Sesamum radiatum</name>
    <name type="common">Black benniseed</name>
    <dbReference type="NCBI Taxonomy" id="300843"/>
    <lineage>
        <taxon>Eukaryota</taxon>
        <taxon>Viridiplantae</taxon>
        <taxon>Streptophyta</taxon>
        <taxon>Embryophyta</taxon>
        <taxon>Tracheophyta</taxon>
        <taxon>Spermatophyta</taxon>
        <taxon>Magnoliopsida</taxon>
        <taxon>eudicotyledons</taxon>
        <taxon>Gunneridae</taxon>
        <taxon>Pentapetalae</taxon>
        <taxon>asterids</taxon>
        <taxon>lamiids</taxon>
        <taxon>Lamiales</taxon>
        <taxon>Pedaliaceae</taxon>
        <taxon>Sesamum</taxon>
    </lineage>
</organism>
<evidence type="ECO:0000313" key="1">
    <source>
        <dbReference type="EMBL" id="KAL0320548.1"/>
    </source>
</evidence>